<dbReference type="PANTHER" id="PTHR21600">
    <property type="entry name" value="MITOCHONDRIAL RNA PSEUDOURIDINE SYNTHASE"/>
    <property type="match status" value="1"/>
</dbReference>
<evidence type="ECO:0000259" key="7">
    <source>
        <dbReference type="Pfam" id="PF00849"/>
    </source>
</evidence>
<feature type="active site" evidence="4">
    <location>
        <position position="162"/>
    </location>
</feature>
<dbReference type="Pfam" id="PF00849">
    <property type="entry name" value="PseudoU_synth_2"/>
    <property type="match status" value="1"/>
</dbReference>
<dbReference type="SUPFAM" id="SSF55120">
    <property type="entry name" value="Pseudouridine synthase"/>
    <property type="match status" value="1"/>
</dbReference>
<dbReference type="InterPro" id="IPR050188">
    <property type="entry name" value="RluA_PseudoU_synthase"/>
</dbReference>
<sequence length="332" mass="35834">MRAPARRAGAPRASGILDRVSQLPEIRTLPVPDGLEGERIDAALARMFGFSRTKAAELAATGKVRLDGGEVGKSERVRGGAWIEVEMPAPPAPVKVVAEPVAGMEIVHDDDDIVVVAKPIGVAAHPSPGWSGPTVIGGLAAAGFRVSTSGAAERQGIVHRLDVGTSGLMVVAKSERAYTLLKQQFRERTVDKRYHALVQGHPDPLSGTIDAPIGRHPVHDYKWAVTADGKPSVTHYDLVEAFRAASLLDIKLETGRTHQIRVHMAAHRHPCVGDTTYGADPTLARRLGLTRQWLHAVRLGFEHPADGRWTEFSSDYPDDLQTALDRIRAESA</sequence>
<dbReference type="Gene3D" id="3.30.2350.10">
    <property type="entry name" value="Pseudouridine synthase"/>
    <property type="match status" value="1"/>
</dbReference>
<dbReference type="InterPro" id="IPR020103">
    <property type="entry name" value="PsdUridine_synth_cat_dom_sf"/>
</dbReference>
<dbReference type="SUPFAM" id="SSF55174">
    <property type="entry name" value="Alpha-L RNA-binding motif"/>
    <property type="match status" value="1"/>
</dbReference>
<dbReference type="GO" id="GO:0009982">
    <property type="term" value="F:pseudouridine synthase activity"/>
    <property type="evidence" value="ECO:0007669"/>
    <property type="project" value="InterPro"/>
</dbReference>
<dbReference type="GO" id="GO:0003723">
    <property type="term" value="F:RNA binding"/>
    <property type="evidence" value="ECO:0007669"/>
    <property type="project" value="UniProtKB-KW"/>
</dbReference>
<evidence type="ECO:0000256" key="2">
    <source>
        <dbReference type="ARBA" id="ARBA00010876"/>
    </source>
</evidence>
<protein>
    <recommendedName>
        <fullName evidence="6">Pseudouridine synthase</fullName>
        <ecNumber evidence="6">5.4.99.-</ecNumber>
    </recommendedName>
</protein>
<dbReference type="NCBIfam" id="TIGR00005">
    <property type="entry name" value="rluA_subfam"/>
    <property type="match status" value="1"/>
</dbReference>
<evidence type="ECO:0000256" key="4">
    <source>
        <dbReference type="PIRSR" id="PIRSR606225-1"/>
    </source>
</evidence>
<dbReference type="InterPro" id="IPR006224">
    <property type="entry name" value="PsdUridine_synth_RluA-like_CS"/>
</dbReference>
<evidence type="ECO:0000313" key="8">
    <source>
        <dbReference type="EMBL" id="SFK04756.1"/>
    </source>
</evidence>
<dbReference type="Proteomes" id="UP000198928">
    <property type="component" value="Unassembled WGS sequence"/>
</dbReference>
<keyword evidence="3 6" id="KW-0413">Isomerase</keyword>
<dbReference type="InterPro" id="IPR006225">
    <property type="entry name" value="PsdUridine_synth_RluC/D"/>
</dbReference>
<evidence type="ECO:0000256" key="6">
    <source>
        <dbReference type="RuleBase" id="RU362028"/>
    </source>
</evidence>
<dbReference type="InterPro" id="IPR006145">
    <property type="entry name" value="PsdUridine_synth_RsuA/RluA"/>
</dbReference>
<comment type="catalytic activity">
    <reaction evidence="1 6">
        <text>a uridine in RNA = a pseudouridine in RNA</text>
        <dbReference type="Rhea" id="RHEA:48348"/>
        <dbReference type="Rhea" id="RHEA-COMP:12068"/>
        <dbReference type="Rhea" id="RHEA-COMP:12069"/>
        <dbReference type="ChEBI" id="CHEBI:65314"/>
        <dbReference type="ChEBI" id="CHEBI:65315"/>
    </reaction>
</comment>
<evidence type="ECO:0000313" key="9">
    <source>
        <dbReference type="Proteomes" id="UP000198928"/>
    </source>
</evidence>
<proteinExistence type="inferred from homology"/>
<organism evidence="8 9">
    <name type="scientific">Streptomyces pini</name>
    <dbReference type="NCBI Taxonomy" id="1520580"/>
    <lineage>
        <taxon>Bacteria</taxon>
        <taxon>Bacillati</taxon>
        <taxon>Actinomycetota</taxon>
        <taxon>Actinomycetes</taxon>
        <taxon>Kitasatosporales</taxon>
        <taxon>Streptomycetaceae</taxon>
        <taxon>Streptomyces</taxon>
    </lineage>
</organism>
<comment type="similarity">
    <text evidence="2 6">Belongs to the pseudouridine synthase RluA family.</text>
</comment>
<reference evidence="9" key="1">
    <citation type="submission" date="2016-10" db="EMBL/GenBank/DDBJ databases">
        <authorList>
            <person name="Varghese N."/>
            <person name="Submissions S."/>
        </authorList>
    </citation>
    <scope>NUCLEOTIDE SEQUENCE [LARGE SCALE GENOMIC DNA]</scope>
    <source>
        <strain evidence="9">PL19</strain>
    </source>
</reference>
<accession>A0A1I3WEA0</accession>
<feature type="domain" description="Pseudouridine synthase RsuA/RluA-like" evidence="7">
    <location>
        <begin position="112"/>
        <end position="266"/>
    </location>
</feature>
<dbReference type="PANTHER" id="PTHR21600:SF44">
    <property type="entry name" value="RIBOSOMAL LARGE SUBUNIT PSEUDOURIDINE SYNTHASE D"/>
    <property type="match status" value="1"/>
</dbReference>
<dbReference type="GO" id="GO:0000455">
    <property type="term" value="P:enzyme-directed rRNA pseudouridine synthesis"/>
    <property type="evidence" value="ECO:0007669"/>
    <property type="project" value="TreeGrafter"/>
</dbReference>
<dbReference type="CDD" id="cd00165">
    <property type="entry name" value="S4"/>
    <property type="match status" value="1"/>
</dbReference>
<dbReference type="EC" id="5.4.99.-" evidence="6"/>
<keyword evidence="9" id="KW-1185">Reference proteome</keyword>
<dbReference type="EMBL" id="FOSG01000003">
    <property type="protein sequence ID" value="SFK04756.1"/>
    <property type="molecule type" value="Genomic_DNA"/>
</dbReference>
<gene>
    <name evidence="8" type="ORF">SAMN05192584_103221</name>
</gene>
<dbReference type="PROSITE" id="PS50889">
    <property type="entry name" value="S4"/>
    <property type="match status" value="1"/>
</dbReference>
<dbReference type="GO" id="GO:0140098">
    <property type="term" value="F:catalytic activity, acting on RNA"/>
    <property type="evidence" value="ECO:0007669"/>
    <property type="project" value="UniProtKB-ARBA"/>
</dbReference>
<evidence type="ECO:0000256" key="5">
    <source>
        <dbReference type="PROSITE-ProRule" id="PRU00182"/>
    </source>
</evidence>
<evidence type="ECO:0000256" key="3">
    <source>
        <dbReference type="ARBA" id="ARBA00023235"/>
    </source>
</evidence>
<comment type="function">
    <text evidence="6">Responsible for synthesis of pseudouridine from uracil.</text>
</comment>
<keyword evidence="5" id="KW-0694">RNA-binding</keyword>
<dbReference type="AlphaFoldDB" id="A0A1I3WEA0"/>
<name>A0A1I3WEA0_9ACTN</name>
<evidence type="ECO:0000256" key="1">
    <source>
        <dbReference type="ARBA" id="ARBA00000073"/>
    </source>
</evidence>
<dbReference type="Gene3D" id="3.10.290.10">
    <property type="entry name" value="RNA-binding S4 domain"/>
    <property type="match status" value="1"/>
</dbReference>
<dbReference type="CDD" id="cd02869">
    <property type="entry name" value="PseudoU_synth_RluA_like"/>
    <property type="match status" value="1"/>
</dbReference>
<dbReference type="PROSITE" id="PS01129">
    <property type="entry name" value="PSI_RLU"/>
    <property type="match status" value="1"/>
</dbReference>
<dbReference type="InterPro" id="IPR036986">
    <property type="entry name" value="S4_RNA-bd_sf"/>
</dbReference>